<reference evidence="9" key="1">
    <citation type="submission" date="2016-10" db="EMBL/GenBank/DDBJ databases">
        <authorList>
            <person name="Varghese N."/>
            <person name="Submissions S."/>
        </authorList>
    </citation>
    <scope>NUCLEOTIDE SEQUENCE [LARGE SCALE GENOMIC DNA]</scope>
    <source>
        <strain evidence="9">DSM 217</strain>
    </source>
</reference>
<dbReference type="HAMAP" id="MF_00143">
    <property type="entry name" value="UPF0114"/>
    <property type="match status" value="1"/>
</dbReference>
<evidence type="ECO:0000256" key="4">
    <source>
        <dbReference type="ARBA" id="ARBA00022692"/>
    </source>
</evidence>
<keyword evidence="6 7" id="KW-0472">Membrane</keyword>
<dbReference type="RefSeq" id="WP_093027761.1">
    <property type="nucleotide sequence ID" value="NZ_FNNZ01000001.1"/>
</dbReference>
<keyword evidence="5 7" id="KW-1133">Transmembrane helix</keyword>
<name>A0A1H2R2G6_THIRO</name>
<comment type="subcellular location">
    <subcellularLocation>
        <location evidence="1 7">Cell membrane</location>
        <topology evidence="1 7">Multi-pass membrane protein</topology>
    </subcellularLocation>
</comment>
<evidence type="ECO:0000256" key="5">
    <source>
        <dbReference type="ARBA" id="ARBA00022989"/>
    </source>
</evidence>
<evidence type="ECO:0000313" key="9">
    <source>
        <dbReference type="Proteomes" id="UP000198816"/>
    </source>
</evidence>
<accession>A0A1H2R2G6</accession>
<evidence type="ECO:0000256" key="3">
    <source>
        <dbReference type="ARBA" id="ARBA00022475"/>
    </source>
</evidence>
<dbReference type="EMBL" id="FNNZ01000001">
    <property type="protein sequence ID" value="SDW13551.1"/>
    <property type="molecule type" value="Genomic_DNA"/>
</dbReference>
<sequence>MKRIEQFLELVIFSSRWLLAPFYLGLVLAIALLLVKFVKEFIHFVPLVFNAEAGEVIIGLLSLIDVVMIANLVLIIVLAGYENFVSRIDTGNHEDRPGWMGHVGFAELKMKLIGSIVAISGIELLKAFMYVDRLTNEELAWKVGIHMTFVVSGLLFAMMDRISADKASNRGDDH</sequence>
<feature type="transmembrane region" description="Helical" evidence="7">
    <location>
        <begin position="58"/>
        <end position="81"/>
    </location>
</feature>
<dbReference type="InterPro" id="IPR005134">
    <property type="entry name" value="UPF0114"/>
</dbReference>
<evidence type="ECO:0000256" key="2">
    <source>
        <dbReference type="ARBA" id="ARBA00005774"/>
    </source>
</evidence>
<dbReference type="AlphaFoldDB" id="A0A1H2R2G6"/>
<dbReference type="PANTHER" id="PTHR38596">
    <property type="entry name" value="UPF0114 PROTEIN YQHA"/>
    <property type="match status" value="1"/>
</dbReference>
<dbReference type="Proteomes" id="UP000198816">
    <property type="component" value="Unassembled WGS sequence"/>
</dbReference>
<feature type="transmembrane region" description="Helical" evidence="7">
    <location>
        <begin position="20"/>
        <end position="38"/>
    </location>
</feature>
<keyword evidence="9" id="KW-1185">Reference proteome</keyword>
<dbReference type="InterPro" id="IPR020761">
    <property type="entry name" value="UPF0114_bac"/>
</dbReference>
<dbReference type="STRING" id="1058.SAMN05421783_101514"/>
<feature type="transmembrane region" description="Helical" evidence="7">
    <location>
        <begin position="143"/>
        <end position="160"/>
    </location>
</feature>
<evidence type="ECO:0000313" key="8">
    <source>
        <dbReference type="EMBL" id="SDW13551.1"/>
    </source>
</evidence>
<keyword evidence="4 7" id="KW-0812">Transmembrane</keyword>
<proteinExistence type="inferred from homology"/>
<gene>
    <name evidence="8" type="ORF">SAMN05421783_101514</name>
</gene>
<dbReference type="OrthoDB" id="9783569at2"/>
<protein>
    <recommendedName>
        <fullName evidence="7">UPF0114 protein SAMN05421783_101514</fullName>
    </recommendedName>
</protein>
<comment type="similarity">
    <text evidence="2 7">Belongs to the UPF0114 family.</text>
</comment>
<dbReference type="Pfam" id="PF03350">
    <property type="entry name" value="UPF0114"/>
    <property type="match status" value="1"/>
</dbReference>
<organism evidence="8 9">
    <name type="scientific">Thiocapsa roseopersicina</name>
    <dbReference type="NCBI Taxonomy" id="1058"/>
    <lineage>
        <taxon>Bacteria</taxon>
        <taxon>Pseudomonadati</taxon>
        <taxon>Pseudomonadota</taxon>
        <taxon>Gammaproteobacteria</taxon>
        <taxon>Chromatiales</taxon>
        <taxon>Chromatiaceae</taxon>
        <taxon>Thiocapsa</taxon>
    </lineage>
</organism>
<dbReference type="NCBIfam" id="TIGR00645">
    <property type="entry name" value="HI0507"/>
    <property type="match status" value="1"/>
</dbReference>
<evidence type="ECO:0000256" key="7">
    <source>
        <dbReference type="HAMAP-Rule" id="MF_00143"/>
    </source>
</evidence>
<evidence type="ECO:0000256" key="6">
    <source>
        <dbReference type="ARBA" id="ARBA00023136"/>
    </source>
</evidence>
<dbReference type="GO" id="GO:0005886">
    <property type="term" value="C:plasma membrane"/>
    <property type="evidence" value="ECO:0007669"/>
    <property type="project" value="UniProtKB-SubCell"/>
</dbReference>
<keyword evidence="3 7" id="KW-1003">Cell membrane</keyword>
<dbReference type="PANTHER" id="PTHR38596:SF1">
    <property type="entry name" value="UPF0114 PROTEIN YQHA"/>
    <property type="match status" value="1"/>
</dbReference>
<evidence type="ECO:0000256" key="1">
    <source>
        <dbReference type="ARBA" id="ARBA00004651"/>
    </source>
</evidence>